<feature type="region of interest" description="Disordered" evidence="6">
    <location>
        <begin position="317"/>
        <end position="344"/>
    </location>
</feature>
<evidence type="ECO:0000256" key="6">
    <source>
        <dbReference type="SAM" id="MobiDB-lite"/>
    </source>
</evidence>
<sequence length="1024" mass="110910">MFLAVYANVAARLGEPEQVTARQFHRWREPDPPYPGPSSQRVLEDMFGASLEHLGFPLPRRHRGPSASGGAGSALRFAVLGPVRIWRGEQGLPVLRPLERAVLCVLLLRGRTATASELVDGVWGETPPPQAIASLRTHAFRLRRALGPGVLVSEAGGYALRIRPGALDLAVCEDYETRAKRARAEGESTGARKLLHMAVELWEGRPLAGVPGPYAEAQRARLEQWRLTLLEARLDLDLELGLHADAVSELTALTAEHPLRERLRTLLMTALYRSGRQAEALGVYTDTRRLLSEELGVAPSAELARLHQRILRADPTLAGPRRLPAGTKAVPTATPAPRPAQLPAKLGDFTGRTAVMDTLRKRLRLTRGTVMTISVVQGLGGVGKTALAVCVAQAVRERFPDGQLFVDLIGHHAQPADPAAVLGTFLRALGTPPAEIPEGLPDRAALYRSVLADRRVLVLLDNAHDTAQVRPLLPGSPSCAALITSRTPMTGLDGARVVDLSIMDQPEALALFTRIIGDERAAAEPHACRKAVAACGYLPLAIRIAAARLTTRPAWTVRNLTDRLADAHRRLHELRAGDLAVKTSFEFGYTQLGPSQARAFRLLALTYGPDISLAAATAILGVTTQEAERLLESLVDTSLLHSPEPGRYRYHDLVRIYARDRAERDEPPAGRAAAMSRMQDFYVTSAARVYAMGRPGDRLVDHLMSTERPGQDFPDARTALDWLLSEADCLLTCAQQGAKSLETGAVRRAADLLLVTRDLVESGTHYLQYEAAARSVGNAANIAGDTAAEGRARLALAGMFPVTRGQQQADDEARRAGLLATAAGDLTAACHALNVRGVVAIYQQRYEDAEAHLREALRGFRADDNLACVASVLSNLSRVHAATDRADSAVELARRGVDLRRSLGSTWRIANGQLALGIALHRAGRHAAAVSELLEALGTFHDNRQRLWEGSAHARLAEVYLASNHPAEAATHAEQALALGSIGNKWRRGSILSVLGEALEQLGQPDRARACRRKAEMSWVWWSP</sequence>
<dbReference type="PRINTS" id="PR00364">
    <property type="entry name" value="DISEASERSIST"/>
</dbReference>
<evidence type="ECO:0000256" key="3">
    <source>
        <dbReference type="ARBA" id="ARBA00023015"/>
    </source>
</evidence>
<dbReference type="SUPFAM" id="SSF46894">
    <property type="entry name" value="C-terminal effector domain of the bipartite response regulators"/>
    <property type="match status" value="1"/>
</dbReference>
<keyword evidence="3" id="KW-0805">Transcription regulation</keyword>
<dbReference type="PANTHER" id="PTHR35807:SF1">
    <property type="entry name" value="TRANSCRIPTIONAL REGULATOR REDD"/>
    <property type="match status" value="1"/>
</dbReference>
<dbReference type="GO" id="GO:0003677">
    <property type="term" value="F:DNA binding"/>
    <property type="evidence" value="ECO:0007669"/>
    <property type="project" value="UniProtKB-KW"/>
</dbReference>
<gene>
    <name evidence="9" type="ORF">SIRAN733</name>
</gene>
<dbReference type="InterPro" id="IPR001867">
    <property type="entry name" value="OmpR/PhoB-type_DNA-bd"/>
</dbReference>
<dbReference type="InterPro" id="IPR036388">
    <property type="entry name" value="WH-like_DNA-bd_sf"/>
</dbReference>
<dbReference type="InterPro" id="IPR027417">
    <property type="entry name" value="P-loop_NTPase"/>
</dbReference>
<dbReference type="SMART" id="SM00862">
    <property type="entry name" value="Trans_reg_C"/>
    <property type="match status" value="1"/>
</dbReference>
<dbReference type="SUPFAM" id="SSF48452">
    <property type="entry name" value="TPR-like"/>
    <property type="match status" value="2"/>
</dbReference>
<dbReference type="InterPro" id="IPR016032">
    <property type="entry name" value="Sig_transdc_resp-reg_C-effctor"/>
</dbReference>
<dbReference type="Pfam" id="PF03704">
    <property type="entry name" value="BTAD"/>
    <property type="match status" value="1"/>
</dbReference>
<evidence type="ECO:0000259" key="7">
    <source>
        <dbReference type="SMART" id="SM00862"/>
    </source>
</evidence>
<dbReference type="GO" id="GO:0000160">
    <property type="term" value="P:phosphorelay signal transduction system"/>
    <property type="evidence" value="ECO:0007669"/>
    <property type="project" value="UniProtKB-KW"/>
</dbReference>
<dbReference type="HOGENOM" id="CLU_004665_2_0_11"/>
<dbReference type="PANTHER" id="PTHR35807">
    <property type="entry name" value="TRANSCRIPTIONAL REGULATOR REDD-RELATED"/>
    <property type="match status" value="1"/>
</dbReference>
<feature type="compositionally biased region" description="Low complexity" evidence="6">
    <location>
        <begin position="324"/>
        <end position="333"/>
    </location>
</feature>
<feature type="domain" description="OmpR/PhoB-type" evidence="7">
    <location>
        <begin position="91"/>
        <end position="160"/>
    </location>
</feature>
<evidence type="ECO:0000256" key="5">
    <source>
        <dbReference type="ARBA" id="ARBA00023163"/>
    </source>
</evidence>
<accession>A0A060ZCR5</accession>
<dbReference type="Gene3D" id="1.25.40.10">
    <property type="entry name" value="Tetratricopeptide repeat domain"/>
    <property type="match status" value="2"/>
</dbReference>
<comment type="similarity">
    <text evidence="1">Belongs to the AfsR/DnrI/RedD regulatory family.</text>
</comment>
<dbReference type="Pfam" id="PF13424">
    <property type="entry name" value="TPR_12"/>
    <property type="match status" value="1"/>
</dbReference>
<name>A0A060ZCR5_9ACTN</name>
<keyword evidence="2" id="KW-0902">Two-component regulatory system</keyword>
<reference evidence="9" key="1">
    <citation type="submission" date="2014-05" db="EMBL/GenBank/DDBJ databases">
        <authorList>
            <person name="Horn Fabian"/>
        </authorList>
    </citation>
    <scope>NUCLEOTIDE SEQUENCE</scope>
</reference>
<feature type="domain" description="Bacterial transcriptional activator" evidence="8">
    <location>
        <begin position="167"/>
        <end position="311"/>
    </location>
</feature>
<dbReference type="InterPro" id="IPR019734">
    <property type="entry name" value="TPR_rpt"/>
</dbReference>
<dbReference type="AlphaFoldDB" id="A0A060ZCR5"/>
<evidence type="ECO:0000256" key="2">
    <source>
        <dbReference type="ARBA" id="ARBA00023012"/>
    </source>
</evidence>
<evidence type="ECO:0000256" key="1">
    <source>
        <dbReference type="ARBA" id="ARBA00005820"/>
    </source>
</evidence>
<dbReference type="InterPro" id="IPR011990">
    <property type="entry name" value="TPR-like_helical_dom_sf"/>
</dbReference>
<dbReference type="Gene3D" id="1.10.10.10">
    <property type="entry name" value="Winged helix-like DNA-binding domain superfamily/Winged helix DNA-binding domain"/>
    <property type="match status" value="1"/>
</dbReference>
<evidence type="ECO:0000259" key="8">
    <source>
        <dbReference type="SMART" id="SM01043"/>
    </source>
</evidence>
<evidence type="ECO:0000256" key="4">
    <source>
        <dbReference type="ARBA" id="ARBA00023125"/>
    </source>
</evidence>
<dbReference type="CDD" id="cd15831">
    <property type="entry name" value="BTAD"/>
    <property type="match status" value="1"/>
</dbReference>
<dbReference type="SMART" id="SM01043">
    <property type="entry name" value="BTAD"/>
    <property type="match status" value="1"/>
</dbReference>
<dbReference type="EMBL" id="LK022848">
    <property type="protein sequence ID" value="CDR02370.1"/>
    <property type="molecule type" value="Genomic_DNA"/>
</dbReference>
<dbReference type="Gene3D" id="3.40.50.300">
    <property type="entry name" value="P-loop containing nucleotide triphosphate hydrolases"/>
    <property type="match status" value="1"/>
</dbReference>
<proteinExistence type="inferred from homology"/>
<organism evidence="9">
    <name type="scientific">Streptomyces iranensis</name>
    <dbReference type="NCBI Taxonomy" id="576784"/>
    <lineage>
        <taxon>Bacteria</taxon>
        <taxon>Bacillati</taxon>
        <taxon>Actinomycetota</taxon>
        <taxon>Actinomycetes</taxon>
        <taxon>Kitasatosporales</taxon>
        <taxon>Streptomycetaceae</taxon>
        <taxon>Streptomyces</taxon>
        <taxon>Streptomyces violaceusniger group</taxon>
    </lineage>
</organism>
<keyword evidence="5" id="KW-0804">Transcription</keyword>
<protein>
    <submittedName>
        <fullName evidence="9">Regulatory protein</fullName>
    </submittedName>
</protein>
<dbReference type="GO" id="GO:0043531">
    <property type="term" value="F:ADP binding"/>
    <property type="evidence" value="ECO:0007669"/>
    <property type="project" value="InterPro"/>
</dbReference>
<dbReference type="InterPro" id="IPR005158">
    <property type="entry name" value="BTAD"/>
</dbReference>
<dbReference type="GO" id="GO:0006355">
    <property type="term" value="P:regulation of DNA-templated transcription"/>
    <property type="evidence" value="ECO:0007669"/>
    <property type="project" value="InterPro"/>
</dbReference>
<keyword evidence="4" id="KW-0238">DNA-binding</keyword>
<dbReference type="SMART" id="SM00028">
    <property type="entry name" value="TPR"/>
    <property type="match status" value="4"/>
</dbReference>
<evidence type="ECO:0000313" key="9">
    <source>
        <dbReference type="EMBL" id="CDR02370.1"/>
    </source>
</evidence>
<dbReference type="SUPFAM" id="SSF52540">
    <property type="entry name" value="P-loop containing nucleoside triphosphate hydrolases"/>
    <property type="match status" value="1"/>
</dbReference>
<dbReference type="InterPro" id="IPR051677">
    <property type="entry name" value="AfsR-DnrI-RedD_regulator"/>
</dbReference>